<proteinExistence type="predicted"/>
<dbReference type="Pfam" id="PF03489">
    <property type="entry name" value="SapB_2"/>
    <property type="match status" value="2"/>
</dbReference>
<organism evidence="7 8">
    <name type="scientific">Vanilla planifolia</name>
    <name type="common">Vanilla</name>
    <dbReference type="NCBI Taxonomy" id="51239"/>
    <lineage>
        <taxon>Eukaryota</taxon>
        <taxon>Viridiplantae</taxon>
        <taxon>Streptophyta</taxon>
        <taxon>Embryophyta</taxon>
        <taxon>Tracheophyta</taxon>
        <taxon>Spermatophyta</taxon>
        <taxon>Magnoliopsida</taxon>
        <taxon>Liliopsida</taxon>
        <taxon>Asparagales</taxon>
        <taxon>Orchidaceae</taxon>
        <taxon>Vanilloideae</taxon>
        <taxon>Vanilleae</taxon>
        <taxon>Vanilla</taxon>
    </lineage>
</organism>
<dbReference type="Gene3D" id="1.10.225.10">
    <property type="entry name" value="Saposin-like"/>
    <property type="match status" value="2"/>
</dbReference>
<dbReference type="PROSITE" id="PS50015">
    <property type="entry name" value="SAP_B"/>
    <property type="match status" value="2"/>
</dbReference>
<evidence type="ECO:0000313" key="7">
    <source>
        <dbReference type="EMBL" id="KAG0477030.1"/>
    </source>
</evidence>
<dbReference type="PANTHER" id="PTHR11480">
    <property type="entry name" value="SAPOSIN-RELATED"/>
    <property type="match status" value="1"/>
</dbReference>
<feature type="domain" description="Saposin B-type" evidence="6">
    <location>
        <begin position="33"/>
        <end position="112"/>
    </location>
</feature>
<keyword evidence="8" id="KW-1185">Reference proteome</keyword>
<comment type="caution">
    <text evidence="7">The sequence shown here is derived from an EMBL/GenBank/DDBJ whole genome shotgun (WGS) entry which is preliminary data.</text>
</comment>
<dbReference type="OrthoDB" id="406864at2759"/>
<feature type="domain" description="Saposin B-type" evidence="6">
    <location>
        <begin position="119"/>
        <end position="200"/>
    </location>
</feature>
<keyword evidence="4" id="KW-0325">Glycoprotein</keyword>
<evidence type="ECO:0000313" key="8">
    <source>
        <dbReference type="Proteomes" id="UP000636800"/>
    </source>
</evidence>
<feature type="signal peptide" evidence="5">
    <location>
        <begin position="1"/>
        <end position="23"/>
    </location>
</feature>
<keyword evidence="1" id="KW-0378">Hydrolase</keyword>
<dbReference type="Pfam" id="PF05184">
    <property type="entry name" value="SapB_1"/>
    <property type="match status" value="2"/>
</dbReference>
<dbReference type="InterPro" id="IPR008139">
    <property type="entry name" value="SaposinB_dom"/>
</dbReference>
<reference evidence="7 8" key="1">
    <citation type="journal article" date="2020" name="Nat. Food">
        <title>A phased Vanilla planifolia genome enables genetic improvement of flavour and production.</title>
        <authorList>
            <person name="Hasing T."/>
            <person name="Tang H."/>
            <person name="Brym M."/>
            <person name="Khazi F."/>
            <person name="Huang T."/>
            <person name="Chambers A.H."/>
        </authorList>
    </citation>
    <scope>NUCLEOTIDE SEQUENCE [LARGE SCALE GENOMIC DNA]</scope>
    <source>
        <tissue evidence="7">Leaf</tissue>
    </source>
</reference>
<dbReference type="GO" id="GO:0004190">
    <property type="term" value="F:aspartic-type endopeptidase activity"/>
    <property type="evidence" value="ECO:0007669"/>
    <property type="project" value="UniProtKB-KW"/>
</dbReference>
<evidence type="ECO:0000256" key="5">
    <source>
        <dbReference type="SAM" id="SignalP"/>
    </source>
</evidence>
<dbReference type="PANTHER" id="PTHR11480:SF3">
    <property type="entry name" value="BCDNA.GH08312"/>
    <property type="match status" value="1"/>
</dbReference>
<accession>A0A835QVK0</accession>
<dbReference type="SUPFAM" id="SSF47862">
    <property type="entry name" value="Saposin"/>
    <property type="match status" value="2"/>
</dbReference>
<dbReference type="AlphaFoldDB" id="A0A835QVK0"/>
<dbReference type="PROSITE" id="PS51257">
    <property type="entry name" value="PROKAR_LIPOPROTEIN"/>
    <property type="match status" value="1"/>
</dbReference>
<gene>
    <name evidence="7" type="ORF">HPP92_013871</name>
</gene>
<evidence type="ECO:0000256" key="2">
    <source>
        <dbReference type="ARBA" id="ARBA00023145"/>
    </source>
</evidence>
<evidence type="ECO:0000259" key="6">
    <source>
        <dbReference type="PROSITE" id="PS50015"/>
    </source>
</evidence>
<keyword evidence="1" id="KW-0645">Protease</keyword>
<feature type="chain" id="PRO_5032569447" description="Saposin B-type domain-containing protein" evidence="5">
    <location>
        <begin position="24"/>
        <end position="240"/>
    </location>
</feature>
<evidence type="ECO:0000256" key="4">
    <source>
        <dbReference type="ARBA" id="ARBA00023180"/>
    </source>
</evidence>
<dbReference type="InterPro" id="IPR051428">
    <property type="entry name" value="Sphingo_Act-Surfact_Prot"/>
</dbReference>
<dbReference type="EMBL" id="JADCNL010000006">
    <property type="protein sequence ID" value="KAG0477030.1"/>
    <property type="molecule type" value="Genomic_DNA"/>
</dbReference>
<dbReference type="InterPro" id="IPR007856">
    <property type="entry name" value="SapB_1"/>
</dbReference>
<protein>
    <recommendedName>
        <fullName evidence="6">Saposin B-type domain-containing protein</fullName>
    </recommendedName>
</protein>
<evidence type="ECO:0000256" key="1">
    <source>
        <dbReference type="ARBA" id="ARBA00022750"/>
    </source>
</evidence>
<evidence type="ECO:0000256" key="3">
    <source>
        <dbReference type="ARBA" id="ARBA00023157"/>
    </source>
</evidence>
<dbReference type="SMART" id="SM00741">
    <property type="entry name" value="SapB"/>
    <property type="match status" value="2"/>
</dbReference>
<dbReference type="InterPro" id="IPR011001">
    <property type="entry name" value="Saposin-like"/>
</dbReference>
<keyword evidence="1" id="KW-0064">Aspartyl protease</keyword>
<name>A0A835QVK0_VANPL</name>
<sequence>MMVSKLALVILGIMVISCCQIEASNVEHLDVMGGQLCQTCQELTTKAVFFLSANETRAEIVEALHEACFNIHSFKQQCMSLLDHYVPLFFLEVSKLQPKLLCQKVKLCGVTSVVDLLKQDNPCTLCHNVINQILTKLDDPDTQIEVIRTLLKVCNQVESYSNQCKKFVLEYGPIILANTEKFFEKTDICSVLHAFVFAKDVAVKLYHEIVSHRSTIRDPFLGLSCVAVCPMHRSSSSTVL</sequence>
<keyword evidence="2" id="KW-0865">Zymogen</keyword>
<dbReference type="GO" id="GO:0006629">
    <property type="term" value="P:lipid metabolic process"/>
    <property type="evidence" value="ECO:0007669"/>
    <property type="project" value="InterPro"/>
</dbReference>
<keyword evidence="5" id="KW-0732">Signal</keyword>
<keyword evidence="3" id="KW-1015">Disulfide bond</keyword>
<dbReference type="Proteomes" id="UP000636800">
    <property type="component" value="Chromosome 6"/>
</dbReference>
<dbReference type="InterPro" id="IPR008138">
    <property type="entry name" value="SapB_2"/>
</dbReference>